<evidence type="ECO:0008006" key="3">
    <source>
        <dbReference type="Google" id="ProtNLM"/>
    </source>
</evidence>
<organism evidence="1 2">
    <name type="scientific">Planctobacterium marinum</name>
    <dbReference type="NCBI Taxonomy" id="1631968"/>
    <lineage>
        <taxon>Bacteria</taxon>
        <taxon>Pseudomonadati</taxon>
        <taxon>Pseudomonadota</taxon>
        <taxon>Gammaproteobacteria</taxon>
        <taxon>Alteromonadales</taxon>
        <taxon>Alteromonadaceae</taxon>
        <taxon>Planctobacterium</taxon>
    </lineage>
</organism>
<dbReference type="AlphaFoldDB" id="A0AA48HXM9"/>
<dbReference type="Gene3D" id="2.60.120.620">
    <property type="entry name" value="q2cbj1_9rhob like domain"/>
    <property type="match status" value="1"/>
</dbReference>
<accession>A0AA48HXM9</accession>
<name>A0AA48HXM9_9ALTE</name>
<dbReference type="KEGG" id="pmaw:MACH26_32890"/>
<proteinExistence type="predicted"/>
<sequence>MKAISLSELNREALLRELNTDNGYLVANISMPDYQHILTLITEQYLHVLQMVCPHKVKQFHAEPINQYHKIYQPEDFDHASTWSKNARLLGPSAVKSMLSGAIGTQLNRLFGDYLLADEENMGWPGIYWRLVRPGNTDIGSVHADKWFWDLGHGDMPTGYTRVKLWMSVCTVLGSSGLQVVPHSQHSDDWKYHGEWRNGMQKPVLDEDLQSLNLVSVETQPGDCIIFHDKLLHGGMINSSDETRVSLEFTILTPIQEFVTLGLKQ</sequence>
<keyword evidence="2" id="KW-1185">Reference proteome</keyword>
<dbReference type="Proteomes" id="UP001333710">
    <property type="component" value="Chromosome"/>
</dbReference>
<evidence type="ECO:0000313" key="2">
    <source>
        <dbReference type="Proteomes" id="UP001333710"/>
    </source>
</evidence>
<dbReference type="SUPFAM" id="SSF51197">
    <property type="entry name" value="Clavaminate synthase-like"/>
    <property type="match status" value="1"/>
</dbReference>
<dbReference type="GO" id="GO:0016706">
    <property type="term" value="F:2-oxoglutarate-dependent dioxygenase activity"/>
    <property type="evidence" value="ECO:0007669"/>
    <property type="project" value="UniProtKB-ARBA"/>
</dbReference>
<gene>
    <name evidence="1" type="ORF">MACH26_32890</name>
</gene>
<evidence type="ECO:0000313" key="1">
    <source>
        <dbReference type="EMBL" id="BDX07768.1"/>
    </source>
</evidence>
<reference evidence="1" key="1">
    <citation type="submission" date="2023-01" db="EMBL/GenBank/DDBJ databases">
        <title>Complete genome sequence of Planctobacterium marinum strain Dej080120_11.</title>
        <authorList>
            <person name="Ueki S."/>
            <person name="Maruyama F."/>
        </authorList>
    </citation>
    <scope>NUCLEOTIDE SEQUENCE</scope>
    <source>
        <strain evidence="1">Dej080120_11</strain>
    </source>
</reference>
<protein>
    <recommendedName>
        <fullName evidence="3">Phytanoyl-CoA dioxygenase</fullName>
    </recommendedName>
</protein>
<dbReference type="RefSeq" id="WP_338293866.1">
    <property type="nucleotide sequence ID" value="NZ_AP027272.1"/>
</dbReference>
<dbReference type="InterPro" id="IPR008775">
    <property type="entry name" value="Phytyl_CoA_dOase-like"/>
</dbReference>
<dbReference type="EMBL" id="AP027272">
    <property type="protein sequence ID" value="BDX07768.1"/>
    <property type="molecule type" value="Genomic_DNA"/>
</dbReference>
<dbReference type="Pfam" id="PF05721">
    <property type="entry name" value="PhyH"/>
    <property type="match status" value="1"/>
</dbReference>